<sequence>MLYPGKLNSLSLIFTTILALILMSSMIETWKSKAIQLKGTDEGFLPIFYWQLEYLRGLCIPKYFGLPPPVFTMLVEHRQVTQKGEMKSKLFFLEGSSESFHFLIERVLILSSGKATENHTFAHSSQCVKSDHYKLQQLNQAAFETQRPLTQMELMEFRSLASRRKRKEEKEREEERGKGRGREEKEKEKEEEKEKKEEKKKMEEKEKVG</sequence>
<reference evidence="2 3" key="1">
    <citation type="submission" date="2018-07" db="EMBL/GenBank/DDBJ databases">
        <title>A high quality draft genome assembly of the barn swallow (H. rustica rustica).</title>
        <authorList>
            <person name="Formenti G."/>
            <person name="Chiara M."/>
            <person name="Poveda L."/>
            <person name="Francoijs K.-J."/>
            <person name="Bonisoli-Alquati A."/>
            <person name="Canova L."/>
            <person name="Gianfranceschi L."/>
            <person name="Horner D.S."/>
            <person name="Saino N."/>
        </authorList>
    </citation>
    <scope>NUCLEOTIDE SEQUENCE [LARGE SCALE GENOMIC DNA]</scope>
    <source>
        <strain evidence="2">Chelidonia</strain>
        <tissue evidence="2">Blood</tissue>
    </source>
</reference>
<organism evidence="2 3">
    <name type="scientific">Hirundo rustica rustica</name>
    <dbReference type="NCBI Taxonomy" id="333673"/>
    <lineage>
        <taxon>Eukaryota</taxon>
        <taxon>Metazoa</taxon>
        <taxon>Chordata</taxon>
        <taxon>Craniata</taxon>
        <taxon>Vertebrata</taxon>
        <taxon>Euteleostomi</taxon>
        <taxon>Archelosauria</taxon>
        <taxon>Archosauria</taxon>
        <taxon>Dinosauria</taxon>
        <taxon>Saurischia</taxon>
        <taxon>Theropoda</taxon>
        <taxon>Coelurosauria</taxon>
        <taxon>Aves</taxon>
        <taxon>Neognathae</taxon>
        <taxon>Neoaves</taxon>
        <taxon>Telluraves</taxon>
        <taxon>Australaves</taxon>
        <taxon>Passeriformes</taxon>
        <taxon>Sylvioidea</taxon>
        <taxon>Hirundinidae</taxon>
        <taxon>Hirundo</taxon>
    </lineage>
</organism>
<name>A0A3M0KA62_HIRRU</name>
<feature type="region of interest" description="Disordered" evidence="1">
    <location>
        <begin position="161"/>
        <end position="209"/>
    </location>
</feature>
<gene>
    <name evidence="2" type="ORF">DUI87_12871</name>
</gene>
<feature type="compositionally biased region" description="Basic and acidic residues" evidence="1">
    <location>
        <begin position="168"/>
        <end position="209"/>
    </location>
</feature>
<evidence type="ECO:0000313" key="2">
    <source>
        <dbReference type="EMBL" id="RMC10073.1"/>
    </source>
</evidence>
<dbReference type="AlphaFoldDB" id="A0A3M0KA62"/>
<proteinExistence type="predicted"/>
<evidence type="ECO:0000313" key="3">
    <source>
        <dbReference type="Proteomes" id="UP000269221"/>
    </source>
</evidence>
<accession>A0A3M0KA62</accession>
<protein>
    <submittedName>
        <fullName evidence="2">Uncharacterized protein</fullName>
    </submittedName>
</protein>
<comment type="caution">
    <text evidence="2">The sequence shown here is derived from an EMBL/GenBank/DDBJ whole genome shotgun (WGS) entry which is preliminary data.</text>
</comment>
<keyword evidence="3" id="KW-1185">Reference proteome</keyword>
<dbReference type="Proteomes" id="UP000269221">
    <property type="component" value="Unassembled WGS sequence"/>
</dbReference>
<dbReference type="EMBL" id="QRBI01000112">
    <property type="protein sequence ID" value="RMC10073.1"/>
    <property type="molecule type" value="Genomic_DNA"/>
</dbReference>
<evidence type="ECO:0000256" key="1">
    <source>
        <dbReference type="SAM" id="MobiDB-lite"/>
    </source>
</evidence>